<keyword evidence="9" id="KW-1185">Reference proteome</keyword>
<evidence type="ECO:0000313" key="9">
    <source>
        <dbReference type="Proteomes" id="UP000694407"/>
    </source>
</evidence>
<evidence type="ECO:0000256" key="4">
    <source>
        <dbReference type="ARBA" id="ARBA00023157"/>
    </source>
</evidence>
<dbReference type="Ensembl" id="ENSMMMT00000002517.1">
    <property type="protein sequence ID" value="ENSMMMP00000002248.1"/>
    <property type="gene ID" value="ENSMMMG00000002053.1"/>
</dbReference>
<dbReference type="SMART" id="SM00032">
    <property type="entry name" value="CCP"/>
    <property type="match status" value="2"/>
</dbReference>
<protein>
    <submittedName>
        <fullName evidence="8">C4b-binding protein alpha chain-like</fullName>
    </submittedName>
</protein>
<dbReference type="FunFam" id="2.10.70.10:FF:000014">
    <property type="entry name" value="Membrane cofactor protein"/>
    <property type="match status" value="1"/>
</dbReference>
<evidence type="ECO:0000256" key="3">
    <source>
        <dbReference type="ARBA" id="ARBA00022737"/>
    </source>
</evidence>
<evidence type="ECO:0000256" key="5">
    <source>
        <dbReference type="PROSITE-ProRule" id="PRU00302"/>
    </source>
</evidence>
<name>A0A8C6EMS2_MARMA</name>
<feature type="chain" id="PRO_5034522475" evidence="6">
    <location>
        <begin position="30"/>
        <end position="195"/>
    </location>
</feature>
<dbReference type="Pfam" id="PF00084">
    <property type="entry name" value="Sushi"/>
    <property type="match status" value="2"/>
</dbReference>
<reference evidence="8" key="1">
    <citation type="submission" date="2025-08" db="UniProtKB">
        <authorList>
            <consortium name="Ensembl"/>
        </authorList>
    </citation>
    <scope>IDENTIFICATION</scope>
</reference>
<keyword evidence="3" id="KW-0677">Repeat</keyword>
<evidence type="ECO:0000256" key="1">
    <source>
        <dbReference type="ARBA" id="ARBA00022659"/>
    </source>
</evidence>
<feature type="signal peptide" evidence="6">
    <location>
        <begin position="1"/>
        <end position="29"/>
    </location>
</feature>
<gene>
    <name evidence="8" type="primary">LOC107140595</name>
</gene>
<dbReference type="InterPro" id="IPR051277">
    <property type="entry name" value="SEZ6_CSMD_C4BPB_Regulators"/>
</dbReference>
<dbReference type="Gene3D" id="2.10.70.10">
    <property type="entry name" value="Complement Module, domain 1"/>
    <property type="match status" value="2"/>
</dbReference>
<feature type="disulfide bond" evidence="5">
    <location>
        <begin position="115"/>
        <end position="142"/>
    </location>
</feature>
<reference evidence="8" key="2">
    <citation type="submission" date="2025-09" db="UniProtKB">
        <authorList>
            <consortium name="Ensembl"/>
        </authorList>
    </citation>
    <scope>IDENTIFICATION</scope>
</reference>
<keyword evidence="4 5" id="KW-1015">Disulfide bond</keyword>
<dbReference type="Proteomes" id="UP000694407">
    <property type="component" value="Unplaced"/>
</dbReference>
<sequence length="195" mass="21472">MRLLPGSCSLSPCFLGALILLLCPSSLHGCSPPPKIAHGHYRYISGVLSLSTVVQYECKEGYALIGAAEISCRFSGWSPPAPRCKALCLKPKIPSGKLSVEKDQYISPEAVTIQCDPGYKMNGAPHISCSENRSWSPAVPKCEREAPEDRDIVLAGKNLLECLPNPRDSKVALELHKLYLEIEKLERERDKEKII</sequence>
<organism evidence="8 9">
    <name type="scientific">Marmota marmota marmota</name>
    <name type="common">Alpine marmot</name>
    <dbReference type="NCBI Taxonomy" id="9994"/>
    <lineage>
        <taxon>Eukaryota</taxon>
        <taxon>Metazoa</taxon>
        <taxon>Chordata</taxon>
        <taxon>Craniata</taxon>
        <taxon>Vertebrata</taxon>
        <taxon>Euteleostomi</taxon>
        <taxon>Mammalia</taxon>
        <taxon>Eutheria</taxon>
        <taxon>Euarchontoglires</taxon>
        <taxon>Glires</taxon>
        <taxon>Rodentia</taxon>
        <taxon>Sciuromorpha</taxon>
        <taxon>Sciuridae</taxon>
        <taxon>Xerinae</taxon>
        <taxon>Marmotini</taxon>
        <taxon>Marmota</taxon>
    </lineage>
</organism>
<dbReference type="Gene3D" id="1.20.5.3730">
    <property type="match status" value="1"/>
</dbReference>
<evidence type="ECO:0000256" key="2">
    <source>
        <dbReference type="ARBA" id="ARBA00022729"/>
    </source>
</evidence>
<evidence type="ECO:0000313" key="8">
    <source>
        <dbReference type="Ensembl" id="ENSMMMP00000002248.1"/>
    </source>
</evidence>
<dbReference type="Pfam" id="PF18453">
    <property type="entry name" value="C4bp_oligo"/>
    <property type="match status" value="1"/>
</dbReference>
<proteinExistence type="predicted"/>
<accession>A0A8C6EMS2</accession>
<dbReference type="InterPro" id="IPR040514">
    <property type="entry name" value="C4bp_oligo"/>
</dbReference>
<dbReference type="PANTHER" id="PTHR45656">
    <property type="entry name" value="PROTEIN CBR-CLEC-78"/>
    <property type="match status" value="1"/>
</dbReference>
<feature type="domain" description="Sushi" evidence="7">
    <location>
        <begin position="28"/>
        <end position="85"/>
    </location>
</feature>
<evidence type="ECO:0000256" key="6">
    <source>
        <dbReference type="SAM" id="SignalP"/>
    </source>
</evidence>
<dbReference type="KEGG" id="mmma:107140595"/>
<dbReference type="AlphaFoldDB" id="A0A8C6EMS2"/>
<dbReference type="PANTHER" id="PTHR45656:SF4">
    <property type="entry name" value="PROTEIN CBR-CLEC-78"/>
    <property type="match status" value="1"/>
</dbReference>
<keyword evidence="2 6" id="KW-0732">Signal</keyword>
<dbReference type="InterPro" id="IPR000436">
    <property type="entry name" value="Sushi_SCR_CCP_dom"/>
</dbReference>
<evidence type="ECO:0000259" key="7">
    <source>
        <dbReference type="PROSITE" id="PS50923"/>
    </source>
</evidence>
<feature type="domain" description="Sushi" evidence="7">
    <location>
        <begin position="86"/>
        <end position="144"/>
    </location>
</feature>
<dbReference type="CDD" id="cd00033">
    <property type="entry name" value="CCP"/>
    <property type="match status" value="2"/>
</dbReference>
<dbReference type="SUPFAM" id="SSF57535">
    <property type="entry name" value="Complement control module/SCR domain"/>
    <property type="match status" value="2"/>
</dbReference>
<comment type="caution">
    <text evidence="5">Lacks conserved residue(s) required for the propagation of feature annotation.</text>
</comment>
<keyword evidence="1 5" id="KW-0768">Sushi</keyword>
<dbReference type="PROSITE" id="PS50923">
    <property type="entry name" value="SUSHI"/>
    <property type="match status" value="2"/>
</dbReference>
<dbReference type="InterPro" id="IPR035976">
    <property type="entry name" value="Sushi/SCR/CCP_sf"/>
</dbReference>
<dbReference type="GeneTree" id="ENSGT00940000154640"/>
<dbReference type="GeneID" id="107140595"/>
<dbReference type="OrthoDB" id="8961654at2759"/>